<dbReference type="Gene3D" id="2.60.40.4100">
    <property type="entry name" value="Zona pellucida, ZP-C domain"/>
    <property type="match status" value="1"/>
</dbReference>
<keyword evidence="13" id="KW-1015">Disulfide bond</keyword>
<dbReference type="Gene3D" id="1.20.1250.10">
    <property type="match status" value="1"/>
</dbReference>
<feature type="region of interest" description="Disordered" evidence="16">
    <location>
        <begin position="536"/>
        <end position="558"/>
    </location>
</feature>
<dbReference type="Pfam" id="PF00100">
    <property type="entry name" value="Zona_pellucida"/>
    <property type="match status" value="1"/>
</dbReference>
<comment type="similarity">
    <text evidence="3">Belongs to the ZP domain family. ZPC subfamily.</text>
</comment>
<keyword evidence="11 17" id="KW-1133">Transmembrane helix</keyword>
<keyword evidence="5" id="KW-1003">Cell membrane</keyword>
<evidence type="ECO:0000256" key="15">
    <source>
        <dbReference type="ARBA" id="ARBA00030824"/>
    </source>
</evidence>
<evidence type="ECO:0000256" key="16">
    <source>
        <dbReference type="SAM" id="MobiDB-lite"/>
    </source>
</evidence>
<dbReference type="FunFam" id="2.60.40.4100:FF:000002">
    <property type="entry name" value="Zona pellucida sperm-binding protein 3"/>
    <property type="match status" value="1"/>
</dbReference>
<feature type="signal peptide" evidence="18">
    <location>
        <begin position="1"/>
        <end position="27"/>
    </location>
</feature>
<gene>
    <name evidence="20" type="ORF">NHX12_004171</name>
</gene>
<evidence type="ECO:0000256" key="2">
    <source>
        <dbReference type="ARBA" id="ARBA00004498"/>
    </source>
</evidence>
<organism evidence="20 21">
    <name type="scientific">Muraenolepis orangiensis</name>
    <name type="common">Patagonian moray cod</name>
    <dbReference type="NCBI Taxonomy" id="630683"/>
    <lineage>
        <taxon>Eukaryota</taxon>
        <taxon>Metazoa</taxon>
        <taxon>Chordata</taxon>
        <taxon>Craniata</taxon>
        <taxon>Vertebrata</taxon>
        <taxon>Euteleostomi</taxon>
        <taxon>Actinopterygii</taxon>
        <taxon>Neopterygii</taxon>
        <taxon>Teleostei</taxon>
        <taxon>Neoteleostei</taxon>
        <taxon>Acanthomorphata</taxon>
        <taxon>Zeiogadaria</taxon>
        <taxon>Gadariae</taxon>
        <taxon>Gadiformes</taxon>
        <taxon>Muraenolepidoidei</taxon>
        <taxon>Muraenolepididae</taxon>
        <taxon>Muraenolepis</taxon>
    </lineage>
</organism>
<reference evidence="20" key="1">
    <citation type="submission" date="2022-07" db="EMBL/GenBank/DDBJ databases">
        <title>Chromosome-level genome of Muraenolepis orangiensis.</title>
        <authorList>
            <person name="Kim J."/>
        </authorList>
    </citation>
    <scope>NUCLEOTIDE SEQUENCE</scope>
    <source>
        <strain evidence="20">KU_S4_2022</strain>
        <tissue evidence="20">Muscle</tissue>
    </source>
</reference>
<evidence type="ECO:0000256" key="10">
    <source>
        <dbReference type="ARBA" id="ARBA00022729"/>
    </source>
</evidence>
<dbReference type="PROSITE" id="PS51034">
    <property type="entry name" value="ZP_2"/>
    <property type="match status" value="1"/>
</dbReference>
<dbReference type="GO" id="GO:0035803">
    <property type="term" value="P:egg coat formation"/>
    <property type="evidence" value="ECO:0007669"/>
    <property type="project" value="TreeGrafter"/>
</dbReference>
<evidence type="ECO:0000256" key="11">
    <source>
        <dbReference type="ARBA" id="ARBA00022989"/>
    </source>
</evidence>
<comment type="caution">
    <text evidence="20">The sequence shown here is derived from an EMBL/GenBank/DDBJ whole genome shotgun (WGS) entry which is preliminary data.</text>
</comment>
<dbReference type="InterPro" id="IPR055355">
    <property type="entry name" value="ZP-C"/>
</dbReference>
<keyword evidence="7" id="KW-0272">Extracellular matrix</keyword>
<keyword evidence="8" id="KW-0165">Cleavage on pair of basic residues</keyword>
<dbReference type="InterPro" id="IPR001507">
    <property type="entry name" value="ZP_dom"/>
</dbReference>
<dbReference type="InterPro" id="IPR055356">
    <property type="entry name" value="ZP-N"/>
</dbReference>
<dbReference type="InterPro" id="IPR048290">
    <property type="entry name" value="ZP_chr"/>
</dbReference>
<dbReference type="GO" id="GO:0005886">
    <property type="term" value="C:plasma membrane"/>
    <property type="evidence" value="ECO:0007669"/>
    <property type="project" value="UniProtKB-SubCell"/>
</dbReference>
<keyword evidence="10 18" id="KW-0732">Signal</keyword>
<feature type="region of interest" description="Disordered" evidence="16">
    <location>
        <begin position="497"/>
        <end position="516"/>
    </location>
</feature>
<dbReference type="SMART" id="SM00241">
    <property type="entry name" value="ZP"/>
    <property type="match status" value="1"/>
</dbReference>
<dbReference type="EMBL" id="JANIIK010000111">
    <property type="protein sequence ID" value="KAJ3594866.1"/>
    <property type="molecule type" value="Genomic_DNA"/>
</dbReference>
<dbReference type="PANTHER" id="PTHR11576:SF2">
    <property type="entry name" value="ZONA PELLUCIDA SPERM-BINDING PROTEIN 3"/>
    <property type="match status" value="1"/>
</dbReference>
<dbReference type="InterPro" id="IPR042235">
    <property type="entry name" value="ZP-C_dom"/>
</dbReference>
<feature type="domain" description="ZP" evidence="19">
    <location>
        <begin position="161"/>
        <end position="423"/>
    </location>
</feature>
<dbReference type="GO" id="GO:2000344">
    <property type="term" value="P:positive regulation of acrosome reaction"/>
    <property type="evidence" value="ECO:0007669"/>
    <property type="project" value="TreeGrafter"/>
</dbReference>
<dbReference type="GO" id="GO:0007339">
    <property type="term" value="P:binding of sperm to zona pellucida"/>
    <property type="evidence" value="ECO:0007669"/>
    <property type="project" value="TreeGrafter"/>
</dbReference>
<evidence type="ECO:0000256" key="6">
    <source>
        <dbReference type="ARBA" id="ARBA00022525"/>
    </source>
</evidence>
<evidence type="ECO:0000313" key="21">
    <source>
        <dbReference type="Proteomes" id="UP001148018"/>
    </source>
</evidence>
<dbReference type="Pfam" id="PF15843">
    <property type="entry name" value="DUF4719"/>
    <property type="match status" value="1"/>
</dbReference>
<dbReference type="Gene3D" id="2.60.40.3210">
    <property type="entry name" value="Zona pellucida, ZP-N domain"/>
    <property type="match status" value="1"/>
</dbReference>
<dbReference type="PANTHER" id="PTHR11576">
    <property type="entry name" value="ZONA PELLUCIDA SPERM-BINDING PROTEIN 3"/>
    <property type="match status" value="1"/>
</dbReference>
<feature type="region of interest" description="Disordered" evidence="16">
    <location>
        <begin position="132"/>
        <end position="152"/>
    </location>
</feature>
<evidence type="ECO:0000256" key="13">
    <source>
        <dbReference type="ARBA" id="ARBA00023157"/>
    </source>
</evidence>
<dbReference type="AlphaFoldDB" id="A0A9Q0IFA6"/>
<sequence length="700" mass="77074">MPSQKLFTLSQLLRVACACLLWPVNYSMPTGAKPTLNEKCQLDALAMLENIRTAANNTALLSAINMNLQPELNTFTTHTSTLCTPTGSSCSGDTPEWNKAAEETTYTKRMTLVKKLKSLEVRAITINRAIGHMRSPTTPVPPPPTEERTSPTTVNRGVAVKCHADSMEVVVQADLFDVGLLLEAAHLHLGSKDTHCTALPSAEAELTIHVHLLDCGTQLTSTEETLVYSNVLFYSPEPSPDGLLRLEGVTVPVECRYKKRYSVEGGLAVQPNWIPFASAATAEDHLEFKLTLMTDDWQLERQSSTYFLGDPIHVEASIIMHDHMPLRIYVDHCVATVTPDADAALRYDFVERHGCLMDTFLTDSGSRYLPRVQENKLRFQLDAFRFYQEPTNLMYISCQLKAVAATLAVSSQNRACSFIHNRWQSVDGYDQACASCDVRQQFLTETAVQKPPPTIPPSAVPWRNMEPLARPSGPLQTQAKQAPANYFNFRSPGHLAPPSSSGLKKRGSNSGADGEWTKTTSFGPLVILPSAVPTKQADPAASLRPTTAPQQQQPVEAECGPDICSDDQICCTPGNSTVTCCKPIVDPTYYNIAMITRKLSGILILLLLFTMGYSIQRLICSKTRRRLHDMDDLPSETPTNGHPTTTVSREPLVMRQGPGTSEADTALPVPALLPTYEECTSKHLPTYEESLLDTTTQHTR</sequence>
<evidence type="ECO:0000256" key="7">
    <source>
        <dbReference type="ARBA" id="ARBA00022530"/>
    </source>
</evidence>
<dbReference type="PRINTS" id="PR00023">
    <property type="entry name" value="ZPELLUCIDA"/>
</dbReference>
<protein>
    <recommendedName>
        <fullName evidence="4">Zona pellucida sperm-binding protein 3</fullName>
    </recommendedName>
    <alternativeName>
        <fullName evidence="15">Zona pellucida glycoprotein 3</fullName>
    </alternativeName>
</protein>
<evidence type="ECO:0000256" key="4">
    <source>
        <dbReference type="ARBA" id="ARBA00017980"/>
    </source>
</evidence>
<keyword evidence="14" id="KW-0325">Glycoprotein</keyword>
<feature type="transmembrane region" description="Helical" evidence="17">
    <location>
        <begin position="599"/>
        <end position="620"/>
    </location>
</feature>
<evidence type="ECO:0000256" key="9">
    <source>
        <dbReference type="ARBA" id="ARBA00022692"/>
    </source>
</evidence>
<evidence type="ECO:0000256" key="14">
    <source>
        <dbReference type="ARBA" id="ARBA00023180"/>
    </source>
</evidence>
<keyword evidence="21" id="KW-1185">Reference proteome</keyword>
<proteinExistence type="inferred from homology"/>
<evidence type="ECO:0000256" key="12">
    <source>
        <dbReference type="ARBA" id="ARBA00023136"/>
    </source>
</evidence>
<evidence type="ECO:0000256" key="8">
    <source>
        <dbReference type="ARBA" id="ARBA00022685"/>
    </source>
</evidence>
<comment type="subcellular location">
    <subcellularLocation>
        <location evidence="1">Cell membrane</location>
        <topology evidence="1">Single-pass type I membrane protein</topology>
    </subcellularLocation>
    <subcellularLocation>
        <location evidence="2">Secreted</location>
        <location evidence="2">Extracellular space</location>
        <location evidence="2">Extracellular matrix</location>
    </subcellularLocation>
</comment>
<accession>A0A9Q0IFA6</accession>
<feature type="compositionally biased region" description="Polar residues" evidence="16">
    <location>
        <begin position="544"/>
        <end position="554"/>
    </location>
</feature>
<dbReference type="Pfam" id="PF23344">
    <property type="entry name" value="ZP-N"/>
    <property type="match status" value="1"/>
</dbReference>
<evidence type="ECO:0000256" key="17">
    <source>
        <dbReference type="SAM" id="Phobius"/>
    </source>
</evidence>
<name>A0A9Q0IFA6_9TELE</name>
<feature type="compositionally biased region" description="Pro residues" evidence="16">
    <location>
        <begin position="450"/>
        <end position="459"/>
    </location>
</feature>
<dbReference type="InterPro" id="IPR009079">
    <property type="entry name" value="4_helix_cytokine-like_core"/>
</dbReference>
<evidence type="ECO:0000259" key="19">
    <source>
        <dbReference type="PROSITE" id="PS51034"/>
    </source>
</evidence>
<keyword evidence="12 17" id="KW-0472">Membrane</keyword>
<evidence type="ECO:0000256" key="1">
    <source>
        <dbReference type="ARBA" id="ARBA00004251"/>
    </source>
</evidence>
<dbReference type="FunFam" id="2.60.40.3210:FF:000001">
    <property type="entry name" value="Zona pellucida sperm-binding protein 3"/>
    <property type="match status" value="1"/>
</dbReference>
<keyword evidence="6" id="KW-0964">Secreted</keyword>
<dbReference type="Proteomes" id="UP001148018">
    <property type="component" value="Unassembled WGS sequence"/>
</dbReference>
<dbReference type="GO" id="GO:0031012">
    <property type="term" value="C:extracellular matrix"/>
    <property type="evidence" value="ECO:0007669"/>
    <property type="project" value="TreeGrafter"/>
</dbReference>
<dbReference type="InterPro" id="IPR031696">
    <property type="entry name" value="DUF4719"/>
</dbReference>
<evidence type="ECO:0000256" key="3">
    <source>
        <dbReference type="ARBA" id="ARBA00006735"/>
    </source>
</evidence>
<feature type="region of interest" description="Disordered" evidence="16">
    <location>
        <begin position="447"/>
        <end position="480"/>
    </location>
</feature>
<evidence type="ECO:0000256" key="18">
    <source>
        <dbReference type="SAM" id="SignalP"/>
    </source>
</evidence>
<feature type="chain" id="PRO_5040478051" description="Zona pellucida sperm-binding protein 3" evidence="18">
    <location>
        <begin position="28"/>
        <end position="700"/>
    </location>
</feature>
<keyword evidence="9 17" id="KW-0812">Transmembrane</keyword>
<dbReference type="GO" id="GO:0032190">
    <property type="term" value="F:acrosin binding"/>
    <property type="evidence" value="ECO:0007669"/>
    <property type="project" value="TreeGrafter"/>
</dbReference>
<evidence type="ECO:0000256" key="5">
    <source>
        <dbReference type="ARBA" id="ARBA00022475"/>
    </source>
</evidence>
<evidence type="ECO:0000313" key="20">
    <source>
        <dbReference type="EMBL" id="KAJ3594866.1"/>
    </source>
</evidence>
<dbReference type="OrthoDB" id="8880842at2759"/>